<comment type="caution">
    <text evidence="1">The sequence shown here is derived from an EMBL/GenBank/DDBJ whole genome shotgun (WGS) entry which is preliminary data.</text>
</comment>
<accession>A0AAN8YPG1</accession>
<evidence type="ECO:0000313" key="2">
    <source>
        <dbReference type="Proteomes" id="UP001371456"/>
    </source>
</evidence>
<keyword evidence="2" id="KW-1185">Reference proteome</keyword>
<dbReference type="AlphaFoldDB" id="A0AAN8YPG1"/>
<organism evidence="1 2">
    <name type="scientific">Solanum bulbocastanum</name>
    <name type="common">Wild potato</name>
    <dbReference type="NCBI Taxonomy" id="147425"/>
    <lineage>
        <taxon>Eukaryota</taxon>
        <taxon>Viridiplantae</taxon>
        <taxon>Streptophyta</taxon>
        <taxon>Embryophyta</taxon>
        <taxon>Tracheophyta</taxon>
        <taxon>Spermatophyta</taxon>
        <taxon>Magnoliopsida</taxon>
        <taxon>eudicotyledons</taxon>
        <taxon>Gunneridae</taxon>
        <taxon>Pentapetalae</taxon>
        <taxon>asterids</taxon>
        <taxon>lamiids</taxon>
        <taxon>Solanales</taxon>
        <taxon>Solanaceae</taxon>
        <taxon>Solanoideae</taxon>
        <taxon>Solaneae</taxon>
        <taxon>Solanum</taxon>
    </lineage>
</organism>
<proteinExistence type="predicted"/>
<evidence type="ECO:0000313" key="1">
    <source>
        <dbReference type="EMBL" id="KAK6805153.1"/>
    </source>
</evidence>
<dbReference type="PANTHER" id="PTHR33511">
    <property type="entry name" value="OS06G0632400 PROTEIN"/>
    <property type="match status" value="1"/>
</dbReference>
<gene>
    <name evidence="1" type="ORF">RDI58_002938</name>
</gene>
<dbReference type="EMBL" id="JBANQN010000001">
    <property type="protein sequence ID" value="KAK6805153.1"/>
    <property type="molecule type" value="Genomic_DNA"/>
</dbReference>
<dbReference type="Proteomes" id="UP001371456">
    <property type="component" value="Unassembled WGS sequence"/>
</dbReference>
<reference evidence="1 2" key="1">
    <citation type="submission" date="2024-02" db="EMBL/GenBank/DDBJ databases">
        <title>de novo genome assembly of Solanum bulbocastanum strain 11H21.</title>
        <authorList>
            <person name="Hosaka A.J."/>
        </authorList>
    </citation>
    <scope>NUCLEOTIDE SEQUENCE [LARGE SCALE GENOMIC DNA]</scope>
    <source>
        <tissue evidence="1">Young leaves</tissue>
    </source>
</reference>
<sequence>MAGKKRSGFSFFGLFKSKNSSRREDNYSRDDCVKAYKVWPSDEDRGQWVADPGIDNKAAVFISNRTAKWSSPES</sequence>
<name>A0AAN8YPG1_SOLBU</name>
<protein>
    <submittedName>
        <fullName evidence="1">Uncharacterized protein</fullName>
    </submittedName>
</protein>